<evidence type="ECO:0000313" key="2">
    <source>
        <dbReference type="Proteomes" id="UP001632038"/>
    </source>
</evidence>
<keyword evidence="2" id="KW-1185">Reference proteome</keyword>
<gene>
    <name evidence="1" type="ORF">CASFOL_020015</name>
</gene>
<accession>A0ABD3CZM4</accession>
<proteinExistence type="predicted"/>
<dbReference type="InterPro" id="IPR007750">
    <property type="entry name" value="DUF674"/>
</dbReference>
<protein>
    <submittedName>
        <fullName evidence="1">Uncharacterized protein</fullName>
    </submittedName>
</protein>
<evidence type="ECO:0000313" key="1">
    <source>
        <dbReference type="EMBL" id="KAL3635468.1"/>
    </source>
</evidence>
<dbReference type="PANTHER" id="PTHR33103">
    <property type="entry name" value="OS01G0153900 PROTEIN"/>
    <property type="match status" value="1"/>
</dbReference>
<reference evidence="2" key="1">
    <citation type="journal article" date="2024" name="IScience">
        <title>Strigolactones Initiate the Formation of Haustorium-like Structures in Castilleja.</title>
        <authorList>
            <person name="Buerger M."/>
            <person name="Peterson D."/>
            <person name="Chory J."/>
        </authorList>
    </citation>
    <scope>NUCLEOTIDE SEQUENCE [LARGE SCALE GENOMIC DNA]</scope>
</reference>
<dbReference type="PANTHER" id="PTHR33103:SF27">
    <property type="entry name" value="OS04G0594700 PROTEIN"/>
    <property type="match status" value="1"/>
</dbReference>
<comment type="caution">
    <text evidence="1">The sequence shown here is derived from an EMBL/GenBank/DDBJ whole genome shotgun (WGS) entry which is preliminary data.</text>
</comment>
<dbReference type="Proteomes" id="UP001632038">
    <property type="component" value="Unassembled WGS sequence"/>
</dbReference>
<dbReference type="Pfam" id="PF05056">
    <property type="entry name" value="DUF674"/>
    <property type="match status" value="1"/>
</dbReference>
<sequence length="235" mass="26496">MPTAHFVISDDLQIFPSDTANVIRFLSNMFITDTDEIELMDVTFGYKEIMDLLKGALLSDTPLTDIVLDTMNVECNAVKLEIGTSLVWLTIPLGGIENLLCGSTKFKNIDNLYRTKDTKNILLNPKLPPGYTSHSQFRQFLPLTEEIPPPLYLHQDSWHDYLSPFINGSKYNVSVRYTSPKGQGVPLLDVREQELNIGLDEALKILRASLTSTRGLSDGLRDLLLEKQPKQEQRA</sequence>
<name>A0ABD3CZM4_9LAMI</name>
<dbReference type="AlphaFoldDB" id="A0ABD3CZM4"/>
<dbReference type="EMBL" id="JAVIJP010000027">
    <property type="protein sequence ID" value="KAL3635468.1"/>
    <property type="molecule type" value="Genomic_DNA"/>
</dbReference>
<organism evidence="1 2">
    <name type="scientific">Castilleja foliolosa</name>
    <dbReference type="NCBI Taxonomy" id="1961234"/>
    <lineage>
        <taxon>Eukaryota</taxon>
        <taxon>Viridiplantae</taxon>
        <taxon>Streptophyta</taxon>
        <taxon>Embryophyta</taxon>
        <taxon>Tracheophyta</taxon>
        <taxon>Spermatophyta</taxon>
        <taxon>Magnoliopsida</taxon>
        <taxon>eudicotyledons</taxon>
        <taxon>Gunneridae</taxon>
        <taxon>Pentapetalae</taxon>
        <taxon>asterids</taxon>
        <taxon>lamiids</taxon>
        <taxon>Lamiales</taxon>
        <taxon>Orobanchaceae</taxon>
        <taxon>Pedicularideae</taxon>
        <taxon>Castillejinae</taxon>
        <taxon>Castilleja</taxon>
    </lineage>
</organism>